<evidence type="ECO:0000256" key="1">
    <source>
        <dbReference type="SAM" id="SignalP"/>
    </source>
</evidence>
<reference evidence="2" key="2">
    <citation type="submission" date="2024-06" db="EMBL/GenBank/DDBJ databases">
        <title>Caproicibacterium argilliputei sp. nov, a novel caproic acid producing anaerobic bacterium isolated from pit mud.</title>
        <authorList>
            <person name="Xia S."/>
        </authorList>
    </citation>
    <scope>NUCLEOTIDE SEQUENCE</scope>
    <source>
        <strain evidence="2">ZCY20-5</strain>
    </source>
</reference>
<accession>A0AA97H352</accession>
<dbReference type="AlphaFoldDB" id="A0AA97H352"/>
<feature type="chain" id="PRO_5041686850" evidence="1">
    <location>
        <begin position="22"/>
        <end position="438"/>
    </location>
</feature>
<dbReference type="SUPFAM" id="SSF53850">
    <property type="entry name" value="Periplasmic binding protein-like II"/>
    <property type="match status" value="1"/>
</dbReference>
<dbReference type="PANTHER" id="PTHR43649">
    <property type="entry name" value="ARABINOSE-BINDING PROTEIN-RELATED"/>
    <property type="match status" value="1"/>
</dbReference>
<protein>
    <submittedName>
        <fullName evidence="2">Extracellular solute-binding protein</fullName>
    </submittedName>
</protein>
<dbReference type="Gene3D" id="3.40.190.10">
    <property type="entry name" value="Periplasmic binding protein-like II"/>
    <property type="match status" value="2"/>
</dbReference>
<dbReference type="PROSITE" id="PS51257">
    <property type="entry name" value="PROKAR_LIPOPROTEIN"/>
    <property type="match status" value="1"/>
</dbReference>
<dbReference type="EMBL" id="CP135996">
    <property type="protein sequence ID" value="WOC32837.1"/>
    <property type="molecule type" value="Genomic_DNA"/>
</dbReference>
<dbReference type="InterPro" id="IPR050490">
    <property type="entry name" value="Bact_solute-bd_prot1"/>
</dbReference>
<sequence length="438" mass="47515">MKRFMASVLAATLLVSATLTGCQSSGQTASSSSGGAAAEQKVNLSFMWWGSQTRNDATLKVIKLYESKHPNVTITPTYQSFDNYFQKLSMMAAAGNMPDLFQFTVGAATGSEFIQKQLVEPLDSYVSSKVINLDDMSASAVKTGKIDGKLYGVVLGTNTLAMVVNPAMYKKAGLTVPTNGYATWADMEKDLTKIKAVTGAYGADDVLWADNVFGYWCGQYGQSAYDTKKIIGFDKKTYSDYMDLHKSWVSKGLVPPIDVTTSEVSNPANFEIVKQKSAAALIYTNNYDTIAKAASFPLQLIPMPGPNQDKATAILASQHMVMSSKSKNKEEAAKFMNFFINDVEANKILDAERGMPASTKVLNALKANFSDNQKAVADYLNKISKSATGESVPAPANSDNIAKLLNDLQEQIIYNKTTPEAGFSQLQDLAKQDMNSET</sequence>
<dbReference type="Pfam" id="PF01547">
    <property type="entry name" value="SBP_bac_1"/>
    <property type="match status" value="1"/>
</dbReference>
<keyword evidence="3" id="KW-1185">Reference proteome</keyword>
<dbReference type="RefSeq" id="WP_275845986.1">
    <property type="nucleotide sequence ID" value="NZ_CP135996.1"/>
</dbReference>
<dbReference type="KEGG" id="carl:PXC00_02885"/>
<dbReference type="Proteomes" id="UP001300604">
    <property type="component" value="Chromosome"/>
</dbReference>
<dbReference type="PANTHER" id="PTHR43649:SF11">
    <property type="entry name" value="ABC TRANSPORTER SUBSTRATE-BINDING PROTEIN YESO-RELATED"/>
    <property type="match status" value="1"/>
</dbReference>
<reference evidence="2" key="1">
    <citation type="submission" date="2023-09" db="EMBL/GenBank/DDBJ databases">
        <authorList>
            <person name="Zeng C."/>
        </authorList>
    </citation>
    <scope>NUCLEOTIDE SEQUENCE</scope>
    <source>
        <strain evidence="2">ZCY20-5</strain>
    </source>
</reference>
<evidence type="ECO:0000313" key="2">
    <source>
        <dbReference type="EMBL" id="WOC32837.1"/>
    </source>
</evidence>
<feature type="signal peptide" evidence="1">
    <location>
        <begin position="1"/>
        <end position="21"/>
    </location>
</feature>
<proteinExistence type="predicted"/>
<organism evidence="2 3">
    <name type="scientific">Caproicibacterium argilliputei</name>
    <dbReference type="NCBI Taxonomy" id="3030016"/>
    <lineage>
        <taxon>Bacteria</taxon>
        <taxon>Bacillati</taxon>
        <taxon>Bacillota</taxon>
        <taxon>Clostridia</taxon>
        <taxon>Eubacteriales</taxon>
        <taxon>Oscillospiraceae</taxon>
        <taxon>Caproicibacterium</taxon>
    </lineage>
</organism>
<dbReference type="InterPro" id="IPR006059">
    <property type="entry name" value="SBP"/>
</dbReference>
<evidence type="ECO:0000313" key="3">
    <source>
        <dbReference type="Proteomes" id="UP001300604"/>
    </source>
</evidence>
<keyword evidence="1" id="KW-0732">Signal</keyword>
<gene>
    <name evidence="2" type="ORF">PXC00_02885</name>
</gene>
<name>A0AA97H352_9FIRM</name>